<reference evidence="3 4" key="1">
    <citation type="submission" date="2019-03" db="EMBL/GenBank/DDBJ databases">
        <title>Genomic Encyclopedia of Archaeal and Bacterial Type Strains, Phase II (KMG-II): from individual species to whole genera.</title>
        <authorList>
            <person name="Goeker M."/>
        </authorList>
    </citation>
    <scope>NUCLEOTIDE SEQUENCE [LARGE SCALE GENOMIC DNA]</scope>
    <source>
        <strain evidence="3 4">DSM 45499</strain>
    </source>
</reference>
<dbReference type="EMBL" id="SOCP01000010">
    <property type="protein sequence ID" value="TDV46982.1"/>
    <property type="molecule type" value="Genomic_DNA"/>
</dbReference>
<dbReference type="InterPro" id="IPR036259">
    <property type="entry name" value="MFS_trans_sf"/>
</dbReference>
<dbReference type="AlphaFoldDB" id="A0A4R7VCZ3"/>
<feature type="transmembrane region" description="Helical" evidence="2">
    <location>
        <begin position="164"/>
        <end position="184"/>
    </location>
</feature>
<evidence type="ECO:0000256" key="2">
    <source>
        <dbReference type="SAM" id="Phobius"/>
    </source>
</evidence>
<keyword evidence="2" id="KW-0472">Membrane</keyword>
<evidence type="ECO:0000256" key="1">
    <source>
        <dbReference type="SAM" id="MobiDB-lite"/>
    </source>
</evidence>
<keyword evidence="2" id="KW-0812">Transmembrane</keyword>
<dbReference type="Proteomes" id="UP000294927">
    <property type="component" value="Unassembled WGS sequence"/>
</dbReference>
<evidence type="ECO:0000313" key="4">
    <source>
        <dbReference type="Proteomes" id="UP000294927"/>
    </source>
</evidence>
<feature type="transmembrane region" description="Helical" evidence="2">
    <location>
        <begin position="216"/>
        <end position="233"/>
    </location>
</feature>
<feature type="compositionally biased region" description="Basic and acidic residues" evidence="1">
    <location>
        <begin position="65"/>
        <end position="76"/>
    </location>
</feature>
<proteinExistence type="predicted"/>
<feature type="compositionally biased region" description="Polar residues" evidence="1">
    <location>
        <begin position="1"/>
        <end position="17"/>
    </location>
</feature>
<name>A0A4R7VCZ3_9PSEU</name>
<keyword evidence="2" id="KW-1133">Transmembrane helix</keyword>
<dbReference type="OrthoDB" id="3690922at2"/>
<keyword evidence="4" id="KW-1185">Reference proteome</keyword>
<dbReference type="RefSeq" id="WP_133905491.1">
    <property type="nucleotide sequence ID" value="NZ_SOCP01000010.1"/>
</dbReference>
<sequence length="246" mass="26430">MTKPGNSGSEEPTQADQAPTGADDATENPGSTADPSHESPTGAAGDPPSSTLPAGTDKGGAADVAEARAKVRRADAEPLMADLEKAPPPPREQALRAQAKRRFEEPPPRTLRISFYFFVAAGLIWLISMVASLIYKQDIIDNEIKRNTNAKISPDQIATAVNQILWIVTIAALAFTVLLALFGYKATEGTRRARTLVTIFSVVLVLFHLLLNGTQLGILSAMFALVGLALLWSPSARRYFPPRQVL</sequence>
<feature type="region of interest" description="Disordered" evidence="1">
    <location>
        <begin position="1"/>
        <end position="103"/>
    </location>
</feature>
<feature type="transmembrane region" description="Helical" evidence="2">
    <location>
        <begin position="115"/>
        <end position="135"/>
    </location>
</feature>
<feature type="transmembrane region" description="Helical" evidence="2">
    <location>
        <begin position="193"/>
        <end position="210"/>
    </location>
</feature>
<organism evidence="3 4">
    <name type="scientific">Actinophytocola oryzae</name>
    <dbReference type="NCBI Taxonomy" id="502181"/>
    <lineage>
        <taxon>Bacteria</taxon>
        <taxon>Bacillati</taxon>
        <taxon>Actinomycetota</taxon>
        <taxon>Actinomycetes</taxon>
        <taxon>Pseudonocardiales</taxon>
        <taxon>Pseudonocardiaceae</taxon>
    </lineage>
</organism>
<gene>
    <name evidence="3" type="ORF">CLV71_110165</name>
</gene>
<protein>
    <submittedName>
        <fullName evidence="3">Uncharacterized protein</fullName>
    </submittedName>
</protein>
<comment type="caution">
    <text evidence="3">The sequence shown here is derived from an EMBL/GenBank/DDBJ whole genome shotgun (WGS) entry which is preliminary data.</text>
</comment>
<accession>A0A4R7VCZ3</accession>
<evidence type="ECO:0000313" key="3">
    <source>
        <dbReference type="EMBL" id="TDV46982.1"/>
    </source>
</evidence>
<dbReference type="SUPFAM" id="SSF103473">
    <property type="entry name" value="MFS general substrate transporter"/>
    <property type="match status" value="1"/>
</dbReference>